<dbReference type="Gene3D" id="1.10.530.10">
    <property type="match status" value="1"/>
</dbReference>
<evidence type="ECO:0000313" key="4">
    <source>
        <dbReference type="Proteomes" id="UP000231658"/>
    </source>
</evidence>
<evidence type="ECO:0000259" key="2">
    <source>
        <dbReference type="Pfam" id="PF01832"/>
    </source>
</evidence>
<dbReference type="AlphaFoldDB" id="A0A1C3RII5"/>
<dbReference type="EMBL" id="FLYE01000034">
    <property type="protein sequence ID" value="SCA57024.1"/>
    <property type="molecule type" value="Genomic_DNA"/>
</dbReference>
<organism evidence="3 4">
    <name type="scientific">Candidatus Terasakiella magnetica</name>
    <dbReference type="NCBI Taxonomy" id="1867952"/>
    <lineage>
        <taxon>Bacteria</taxon>
        <taxon>Pseudomonadati</taxon>
        <taxon>Pseudomonadota</taxon>
        <taxon>Alphaproteobacteria</taxon>
        <taxon>Rhodospirillales</taxon>
        <taxon>Terasakiellaceae</taxon>
        <taxon>Terasakiella</taxon>
    </lineage>
</organism>
<reference evidence="3 4" key="1">
    <citation type="submission" date="2016-07" db="EMBL/GenBank/DDBJ databases">
        <authorList>
            <person name="Lefevre C.T."/>
        </authorList>
    </citation>
    <scope>NUCLEOTIDE SEQUENCE [LARGE SCALE GENOMIC DNA]</scope>
    <source>
        <strain evidence="3">PR1</strain>
    </source>
</reference>
<feature type="transmembrane region" description="Helical" evidence="1">
    <location>
        <begin position="21"/>
        <end position="39"/>
    </location>
</feature>
<dbReference type="PANTHER" id="PTHR40572:SF1">
    <property type="entry name" value="PROTEIN BAX"/>
    <property type="match status" value="1"/>
</dbReference>
<feature type="domain" description="Mannosyl-glycoprotein endo-beta-N-acetylglucosamidase-like" evidence="2">
    <location>
        <begin position="193"/>
        <end position="324"/>
    </location>
</feature>
<dbReference type="InterPro" id="IPR053195">
    <property type="entry name" value="Bax-like"/>
</dbReference>
<dbReference type="Pfam" id="PF01832">
    <property type="entry name" value="Glucosaminidase"/>
    <property type="match status" value="1"/>
</dbReference>
<evidence type="ECO:0000313" key="3">
    <source>
        <dbReference type="EMBL" id="SCA57024.1"/>
    </source>
</evidence>
<sequence length="345" mass="38880">MLTTFDFKMADKQQSKSFHHAMLATLGISFFVLSAMHLLNPSNTSSQAPKAILKPAIEAKLSKEDLDAIAGEEQANAGARLTVNDLNQAFEKIGYELDPVLDGSSNVPRLFVSSLPVDLAKIKQTDERKSVFFRTLLPLVLKINEEIVEQRTKVWRLRHRITMNLSLRGEDVVWLSGMFKRYNVKLGQYDHLLQKMDVVPPSLALAQAAEESGWGTSRFAREGNALFGQWTFNPKDKGIVPEGRETGKTHRIRAFDSLSDSLKAYVHNLNTHKAYQGLRKKRAFMRNVKQDLNGYSLAGTLDKYSERGEHYVSSLQSIMDKNKLQRFDKTTLVEGAPEELNGPLI</sequence>
<protein>
    <submittedName>
        <fullName evidence="3">FlgJ-like protein</fullName>
    </submittedName>
</protein>
<dbReference type="PANTHER" id="PTHR40572">
    <property type="entry name" value="PROTEIN BAX"/>
    <property type="match status" value="1"/>
</dbReference>
<dbReference type="GO" id="GO:0004040">
    <property type="term" value="F:amidase activity"/>
    <property type="evidence" value="ECO:0007669"/>
    <property type="project" value="InterPro"/>
</dbReference>
<gene>
    <name evidence="3" type="ORF">MTBPR1_40047</name>
</gene>
<name>A0A1C3RII5_9PROT</name>
<dbReference type="Proteomes" id="UP000231658">
    <property type="component" value="Unassembled WGS sequence"/>
</dbReference>
<evidence type="ECO:0000256" key="1">
    <source>
        <dbReference type="SAM" id="Phobius"/>
    </source>
</evidence>
<accession>A0A1C3RII5</accession>
<dbReference type="STRING" id="1867952.MTBPR1_40047"/>
<keyword evidence="1" id="KW-0472">Membrane</keyword>
<keyword evidence="4" id="KW-1185">Reference proteome</keyword>
<dbReference type="InterPro" id="IPR002901">
    <property type="entry name" value="MGlyc_endo_b_GlcNAc-like_dom"/>
</dbReference>
<proteinExistence type="predicted"/>
<keyword evidence="1" id="KW-0812">Transmembrane</keyword>
<keyword evidence="1" id="KW-1133">Transmembrane helix</keyword>